<gene>
    <name evidence="6" type="ORF">IAB02_05705</name>
</gene>
<dbReference type="Proteomes" id="UP000824072">
    <property type="component" value="Unassembled WGS sequence"/>
</dbReference>
<dbReference type="GO" id="GO:0005524">
    <property type="term" value="F:ATP binding"/>
    <property type="evidence" value="ECO:0007669"/>
    <property type="project" value="UniProtKB-KW"/>
</dbReference>
<evidence type="ECO:0000256" key="3">
    <source>
        <dbReference type="ARBA" id="ARBA00022741"/>
    </source>
</evidence>
<evidence type="ECO:0000256" key="1">
    <source>
        <dbReference type="ARBA" id="ARBA00005417"/>
    </source>
</evidence>
<dbReference type="GO" id="GO:0016887">
    <property type="term" value="F:ATP hydrolysis activity"/>
    <property type="evidence" value="ECO:0007669"/>
    <property type="project" value="InterPro"/>
</dbReference>
<dbReference type="EMBL" id="DVMU01000126">
    <property type="protein sequence ID" value="HIU34040.1"/>
    <property type="molecule type" value="Genomic_DNA"/>
</dbReference>
<reference evidence="6" key="2">
    <citation type="journal article" date="2021" name="PeerJ">
        <title>Extensive microbial diversity within the chicken gut microbiome revealed by metagenomics and culture.</title>
        <authorList>
            <person name="Gilroy R."/>
            <person name="Ravi A."/>
            <person name="Getino M."/>
            <person name="Pursley I."/>
            <person name="Horton D.L."/>
            <person name="Alikhan N.F."/>
            <person name="Baker D."/>
            <person name="Gharbi K."/>
            <person name="Hall N."/>
            <person name="Watson M."/>
            <person name="Adriaenssens E.M."/>
            <person name="Foster-Nyarko E."/>
            <person name="Jarju S."/>
            <person name="Secka A."/>
            <person name="Antonio M."/>
            <person name="Oren A."/>
            <person name="Chaudhuri R.R."/>
            <person name="La Ragione R."/>
            <person name="Hildebrand F."/>
            <person name="Pallen M.J."/>
        </authorList>
    </citation>
    <scope>NUCLEOTIDE SEQUENCE</scope>
    <source>
        <strain evidence="6">ChiHcec3-11533</strain>
    </source>
</reference>
<dbReference type="NCBIfam" id="NF008453">
    <property type="entry name" value="PRK11308.1"/>
    <property type="match status" value="1"/>
</dbReference>
<dbReference type="PROSITE" id="PS00211">
    <property type="entry name" value="ABC_TRANSPORTER_1"/>
    <property type="match status" value="1"/>
</dbReference>
<dbReference type="Pfam" id="PF00005">
    <property type="entry name" value="ABC_tran"/>
    <property type="match status" value="1"/>
</dbReference>
<dbReference type="InterPro" id="IPR050319">
    <property type="entry name" value="ABC_transp_ATP-bind"/>
</dbReference>
<keyword evidence="2" id="KW-0813">Transport</keyword>
<proteinExistence type="inferred from homology"/>
<dbReference type="InterPro" id="IPR003439">
    <property type="entry name" value="ABC_transporter-like_ATP-bd"/>
</dbReference>
<comment type="caution">
    <text evidence="6">The sequence shown here is derived from an EMBL/GenBank/DDBJ whole genome shotgun (WGS) entry which is preliminary data.</text>
</comment>
<dbReference type="GO" id="GO:0055085">
    <property type="term" value="P:transmembrane transport"/>
    <property type="evidence" value="ECO:0007669"/>
    <property type="project" value="UniProtKB-ARBA"/>
</dbReference>
<evidence type="ECO:0000313" key="7">
    <source>
        <dbReference type="Proteomes" id="UP000824072"/>
    </source>
</evidence>
<evidence type="ECO:0000256" key="4">
    <source>
        <dbReference type="ARBA" id="ARBA00022840"/>
    </source>
</evidence>
<dbReference type="PANTHER" id="PTHR43776">
    <property type="entry name" value="TRANSPORT ATP-BINDING PROTEIN"/>
    <property type="match status" value="1"/>
</dbReference>
<keyword evidence="4 6" id="KW-0067">ATP-binding</keyword>
<dbReference type="AlphaFoldDB" id="A0A9D1IAY5"/>
<comment type="similarity">
    <text evidence="1">Belongs to the ABC transporter superfamily.</text>
</comment>
<dbReference type="PANTHER" id="PTHR43776:SF7">
    <property type="entry name" value="D,D-DIPEPTIDE TRANSPORT ATP-BINDING PROTEIN DDPF-RELATED"/>
    <property type="match status" value="1"/>
</dbReference>
<dbReference type="NCBIfam" id="TIGR01727">
    <property type="entry name" value="oligo_HPY"/>
    <property type="match status" value="1"/>
</dbReference>
<dbReference type="CDD" id="cd03257">
    <property type="entry name" value="ABC_NikE_OppD_transporters"/>
    <property type="match status" value="1"/>
</dbReference>
<dbReference type="InterPro" id="IPR017871">
    <property type="entry name" value="ABC_transporter-like_CS"/>
</dbReference>
<reference evidence="6" key="1">
    <citation type="submission" date="2020-10" db="EMBL/GenBank/DDBJ databases">
        <authorList>
            <person name="Gilroy R."/>
        </authorList>
    </citation>
    <scope>NUCLEOTIDE SEQUENCE</scope>
    <source>
        <strain evidence="6">ChiHcec3-11533</strain>
    </source>
</reference>
<protein>
    <submittedName>
        <fullName evidence="6">Dipeptide ABC transporter ATP-binding protein</fullName>
    </submittedName>
</protein>
<dbReference type="InterPro" id="IPR013563">
    <property type="entry name" value="Oligopep_ABC_C"/>
</dbReference>
<name>A0A9D1IAY5_9FIRM</name>
<evidence type="ECO:0000313" key="6">
    <source>
        <dbReference type="EMBL" id="HIU34040.1"/>
    </source>
</evidence>
<dbReference type="InterPro" id="IPR027417">
    <property type="entry name" value="P-loop_NTPase"/>
</dbReference>
<dbReference type="SMART" id="SM00382">
    <property type="entry name" value="AAA"/>
    <property type="match status" value="1"/>
</dbReference>
<accession>A0A9D1IAY5</accession>
<sequence>MAEDRRVLLDVQDLKVHYQVKKHTGKGIKSLFGTQKLAVKAVDGISFQVYEREIFGLVGESGCGKSTTGRTIIRLNTPTSGKILFEGQELFGDNSRRRRMELARKIQIIFQDPYSSLDPRFTVGHLISEPMIIQKEGDRKSRRERTLKLMNDVGLREEQYTRYPHEFSGGQRQRISVARALALNPKLVICDEPVSALDVSIQAQVLNLMQDLQEEYALTYIFISHNLSVVKHLCDRIAVMYLGHIVEMADKEELFQKPEHPYTQALMDAIPVADPDIKTMRQMLEGDVPSPVNPPAGCCFCSRCPKATDKCRKERPESRDIGNNHMVACHYI</sequence>
<dbReference type="SUPFAM" id="SSF52540">
    <property type="entry name" value="P-loop containing nucleoside triphosphate hydrolases"/>
    <property type="match status" value="1"/>
</dbReference>
<dbReference type="InterPro" id="IPR003593">
    <property type="entry name" value="AAA+_ATPase"/>
</dbReference>
<dbReference type="Gene3D" id="3.40.50.300">
    <property type="entry name" value="P-loop containing nucleotide triphosphate hydrolases"/>
    <property type="match status" value="1"/>
</dbReference>
<dbReference type="PROSITE" id="PS50893">
    <property type="entry name" value="ABC_TRANSPORTER_2"/>
    <property type="match status" value="1"/>
</dbReference>
<keyword evidence="3" id="KW-0547">Nucleotide-binding</keyword>
<dbReference type="FunFam" id="3.40.50.300:FF:000016">
    <property type="entry name" value="Oligopeptide ABC transporter ATP-binding component"/>
    <property type="match status" value="1"/>
</dbReference>
<evidence type="ECO:0000259" key="5">
    <source>
        <dbReference type="PROSITE" id="PS50893"/>
    </source>
</evidence>
<dbReference type="Pfam" id="PF08352">
    <property type="entry name" value="oligo_HPY"/>
    <property type="match status" value="1"/>
</dbReference>
<feature type="domain" description="ABC transporter" evidence="5">
    <location>
        <begin position="26"/>
        <end position="267"/>
    </location>
</feature>
<organism evidence="6 7">
    <name type="scientific">Candidatus Pullichristensenella excrementigallinarum</name>
    <dbReference type="NCBI Taxonomy" id="2840907"/>
    <lineage>
        <taxon>Bacteria</taxon>
        <taxon>Bacillati</taxon>
        <taxon>Bacillota</taxon>
        <taxon>Clostridia</taxon>
        <taxon>Candidatus Pullichristensenella</taxon>
    </lineage>
</organism>
<evidence type="ECO:0000256" key="2">
    <source>
        <dbReference type="ARBA" id="ARBA00022448"/>
    </source>
</evidence>
<dbReference type="GO" id="GO:0015833">
    <property type="term" value="P:peptide transport"/>
    <property type="evidence" value="ECO:0007669"/>
    <property type="project" value="InterPro"/>
</dbReference>